<keyword evidence="5" id="KW-1185">Reference proteome</keyword>
<dbReference type="Gene3D" id="3.90.470.20">
    <property type="entry name" value="4'-phosphopantetheinyl transferase domain"/>
    <property type="match status" value="2"/>
</dbReference>
<dbReference type="GO" id="GO:0005829">
    <property type="term" value="C:cytosol"/>
    <property type="evidence" value="ECO:0007669"/>
    <property type="project" value="TreeGrafter"/>
</dbReference>
<comment type="similarity">
    <text evidence="1">Belongs to the P-Pant transferase superfamily. Gsp/Sfp/HetI/AcpT family.</text>
</comment>
<dbReference type="InterPro" id="IPR008278">
    <property type="entry name" value="4-PPantetheinyl_Trfase_dom"/>
</dbReference>
<dbReference type="Proteomes" id="UP000198226">
    <property type="component" value="Chromosome I"/>
</dbReference>
<dbReference type="PANTHER" id="PTHR12215:SF10">
    <property type="entry name" value="L-AMINOADIPATE-SEMIALDEHYDE DEHYDROGENASE-PHOSPHOPANTETHEINYL TRANSFERASE"/>
    <property type="match status" value="1"/>
</dbReference>
<dbReference type="SUPFAM" id="SSF56214">
    <property type="entry name" value="4'-phosphopantetheinyl transferase"/>
    <property type="match status" value="2"/>
</dbReference>
<dbReference type="PANTHER" id="PTHR12215">
    <property type="entry name" value="PHOSPHOPANTETHEINE TRANSFERASE"/>
    <property type="match status" value="1"/>
</dbReference>
<dbReference type="GO" id="GO:0019878">
    <property type="term" value="P:lysine biosynthetic process via aminoadipic acid"/>
    <property type="evidence" value="ECO:0007669"/>
    <property type="project" value="TreeGrafter"/>
</dbReference>
<feature type="domain" description="4'-phosphopantetheinyl transferase" evidence="3">
    <location>
        <begin position="116"/>
        <end position="204"/>
    </location>
</feature>
<proteinExistence type="inferred from homology"/>
<gene>
    <name evidence="4" type="ORF">GA0070623_1605</name>
</gene>
<dbReference type="AlphaFoldDB" id="A0A120F9X7"/>
<dbReference type="OrthoDB" id="190168at2"/>
<dbReference type="InterPro" id="IPR037143">
    <property type="entry name" value="4-PPantetheinyl_Trfase_dom_sf"/>
</dbReference>
<dbReference type="GO" id="GO:0000287">
    <property type="term" value="F:magnesium ion binding"/>
    <property type="evidence" value="ECO:0007669"/>
    <property type="project" value="InterPro"/>
</dbReference>
<evidence type="ECO:0000313" key="4">
    <source>
        <dbReference type="EMBL" id="SCG48685.1"/>
    </source>
</evidence>
<dbReference type="InterPro" id="IPR050559">
    <property type="entry name" value="P-Pant_transferase_sf"/>
</dbReference>
<dbReference type="EMBL" id="LT607752">
    <property type="protein sequence ID" value="SCG48685.1"/>
    <property type="molecule type" value="Genomic_DNA"/>
</dbReference>
<keyword evidence="2 4" id="KW-0808">Transferase</keyword>
<evidence type="ECO:0000313" key="5">
    <source>
        <dbReference type="Proteomes" id="UP000198226"/>
    </source>
</evidence>
<accession>A0A120F9X7</accession>
<organism evidence="4 5">
    <name type="scientific">Micromonospora rifamycinica</name>
    <dbReference type="NCBI Taxonomy" id="291594"/>
    <lineage>
        <taxon>Bacteria</taxon>
        <taxon>Bacillati</taxon>
        <taxon>Actinomycetota</taxon>
        <taxon>Actinomycetes</taxon>
        <taxon>Micromonosporales</taxon>
        <taxon>Micromonosporaceae</taxon>
        <taxon>Micromonospora</taxon>
    </lineage>
</organism>
<evidence type="ECO:0000256" key="2">
    <source>
        <dbReference type="ARBA" id="ARBA00022679"/>
    </source>
</evidence>
<reference evidence="5" key="1">
    <citation type="submission" date="2016-06" db="EMBL/GenBank/DDBJ databases">
        <authorList>
            <person name="Varghese N."/>
            <person name="Submissions Spin"/>
        </authorList>
    </citation>
    <scope>NUCLEOTIDE SEQUENCE [LARGE SCALE GENOMIC DNA]</scope>
    <source>
        <strain evidence="5">DSM 44983</strain>
    </source>
</reference>
<evidence type="ECO:0000256" key="1">
    <source>
        <dbReference type="ARBA" id="ARBA00010990"/>
    </source>
</evidence>
<sequence length="242" mass="26038">MGERLGGDECLIWRCPVGPAPGRLSALLDDAERARARALGHEQARARFVTGRVTARLLAARHADTDPRDVVFSSTCRHCAGPHGRLEVHTRTGVLHVSVSHSAARVVVAIARDTVCGVDIERVALRGGRIPVSALSPAERRVLDDLPEQRRLAGFIRYWTRKEAVLKATGDGLVLSPADLTVSAPDAPASLLSWANRPPPHVEVHLSDLAVGDGYRGALATLGRRLTVVECDVDPCEKASRL</sequence>
<protein>
    <submittedName>
        <fullName evidence="4">4'-phosphopantetheinyl transferase</fullName>
    </submittedName>
</protein>
<evidence type="ECO:0000259" key="3">
    <source>
        <dbReference type="Pfam" id="PF01648"/>
    </source>
</evidence>
<dbReference type="GO" id="GO:0008897">
    <property type="term" value="F:holo-[acyl-carrier-protein] synthase activity"/>
    <property type="evidence" value="ECO:0007669"/>
    <property type="project" value="InterPro"/>
</dbReference>
<dbReference type="RefSeq" id="WP_067302553.1">
    <property type="nucleotide sequence ID" value="NZ_LRMV01000010.1"/>
</dbReference>
<dbReference type="Pfam" id="PF01648">
    <property type="entry name" value="ACPS"/>
    <property type="match status" value="1"/>
</dbReference>
<name>A0A120F9X7_9ACTN</name>